<dbReference type="PANTHER" id="PTHR12226">
    <property type="entry name" value="MANNOSE-P-DOLICHOL UTILIZATION DEFECT 1 LEC35 -RELATED"/>
    <property type="match status" value="1"/>
</dbReference>
<accession>A0A0G4HN12</accession>
<organism evidence="10">
    <name type="scientific">Chromera velia CCMP2878</name>
    <dbReference type="NCBI Taxonomy" id="1169474"/>
    <lineage>
        <taxon>Eukaryota</taxon>
        <taxon>Sar</taxon>
        <taxon>Alveolata</taxon>
        <taxon>Colpodellida</taxon>
        <taxon>Chromeraceae</taxon>
        <taxon>Chromera</taxon>
    </lineage>
</organism>
<keyword evidence="4" id="KW-0677">Repeat</keyword>
<dbReference type="InterPro" id="IPR016817">
    <property type="entry name" value="MannP-dilichol_defect-1"/>
</dbReference>
<evidence type="ECO:0000256" key="2">
    <source>
        <dbReference type="ARBA" id="ARBA00022448"/>
    </source>
</evidence>
<dbReference type="EMBL" id="CDMZ01003217">
    <property type="protein sequence ID" value="CEM45552.1"/>
    <property type="molecule type" value="Genomic_DNA"/>
</dbReference>
<sequence>MEGEEVPPEAAPSSASPLDVIRKVAGYLIDGKCFDLYLSGHFTDLDCLKMLIINGLNLAMLAGGAIVKVPQLVNIFASKSVSGISETSQLIEFYSAGLTVAYNLLVGNPFKTWGEMAFITVQQAILILQYWSYAKKGNLVLRASFIFSVVGIVYILQNGLFPEEYLWALGLSPTPIIIVARMPQVIMNFQQGHTGLQSVVTAAANFLGNIARVATTLAQVDDPVMLTSYVVCTVINGVLFFQIVFYWSATKAVLAKEKKEKDKESKKKK</sequence>
<keyword evidence="6 8" id="KW-0472">Membrane</keyword>
<evidence type="ECO:0000313" key="10">
    <source>
        <dbReference type="EMBL" id="CEM45552.1"/>
    </source>
</evidence>
<dbReference type="PhylomeDB" id="A0A0G4HN12"/>
<evidence type="ECO:0000256" key="3">
    <source>
        <dbReference type="ARBA" id="ARBA00022692"/>
    </source>
</evidence>
<evidence type="ECO:0000256" key="4">
    <source>
        <dbReference type="ARBA" id="ARBA00022737"/>
    </source>
</evidence>
<gene>
    <name evidence="10" type="ORF">Cvel_7565</name>
</gene>
<evidence type="ECO:0000256" key="5">
    <source>
        <dbReference type="ARBA" id="ARBA00022989"/>
    </source>
</evidence>
<reference evidence="10" key="1">
    <citation type="submission" date="2014-11" db="EMBL/GenBank/DDBJ databases">
        <authorList>
            <person name="Otto D Thomas"/>
            <person name="Naeem Raeece"/>
        </authorList>
    </citation>
    <scope>NUCLEOTIDE SEQUENCE</scope>
</reference>
<evidence type="ECO:0000256" key="6">
    <source>
        <dbReference type="ARBA" id="ARBA00023136"/>
    </source>
</evidence>
<comment type="similarity">
    <text evidence="7 8">Belongs to the MPDU1 (TC 2.A.43.3) family.</text>
</comment>
<evidence type="ECO:0000256" key="9">
    <source>
        <dbReference type="SAM" id="Phobius"/>
    </source>
</evidence>
<comment type="subcellular location">
    <subcellularLocation>
        <location evidence="1 8">Membrane</location>
        <topology evidence="1 8">Multi-pass membrane protein</topology>
    </subcellularLocation>
</comment>
<dbReference type="Gene3D" id="1.20.1280.290">
    <property type="match status" value="2"/>
</dbReference>
<proteinExistence type="inferred from homology"/>
<dbReference type="VEuPathDB" id="CryptoDB:Cvel_7565"/>
<keyword evidence="2" id="KW-0813">Transport</keyword>
<keyword evidence="5 8" id="KW-1133">Transmembrane helix</keyword>
<protein>
    <recommendedName>
        <fullName evidence="8">Mannose-P-dolichol utilization defect 1 protein homolog</fullName>
    </recommendedName>
</protein>
<evidence type="ECO:0000256" key="8">
    <source>
        <dbReference type="PIRNR" id="PIRNR023381"/>
    </source>
</evidence>
<evidence type="ECO:0000256" key="7">
    <source>
        <dbReference type="ARBA" id="ARBA00038475"/>
    </source>
</evidence>
<keyword evidence="3 8" id="KW-0812">Transmembrane</keyword>
<feature type="transmembrane region" description="Helical" evidence="9">
    <location>
        <begin position="139"/>
        <end position="159"/>
    </location>
</feature>
<name>A0A0G4HN12_9ALVE</name>
<dbReference type="SMART" id="SM00679">
    <property type="entry name" value="CTNS"/>
    <property type="match status" value="2"/>
</dbReference>
<evidence type="ECO:0000256" key="1">
    <source>
        <dbReference type="ARBA" id="ARBA00004141"/>
    </source>
</evidence>
<dbReference type="GO" id="GO:0016020">
    <property type="term" value="C:membrane"/>
    <property type="evidence" value="ECO:0007669"/>
    <property type="project" value="UniProtKB-SubCell"/>
</dbReference>
<dbReference type="InterPro" id="IPR006603">
    <property type="entry name" value="PQ-loop_rpt"/>
</dbReference>
<dbReference type="PIRSF" id="PIRSF023381">
    <property type="entry name" value="MannP-dilichol_defect-1p"/>
    <property type="match status" value="1"/>
</dbReference>
<dbReference type="PANTHER" id="PTHR12226:SF2">
    <property type="entry name" value="MANNOSE-P-DOLICHOL UTILIZATION DEFECT 1 PROTEIN"/>
    <property type="match status" value="1"/>
</dbReference>
<dbReference type="Pfam" id="PF04193">
    <property type="entry name" value="PQ-loop"/>
    <property type="match status" value="2"/>
</dbReference>
<dbReference type="AlphaFoldDB" id="A0A0G4HN12"/>
<feature type="transmembrane region" description="Helical" evidence="9">
    <location>
        <begin position="226"/>
        <end position="249"/>
    </location>
</feature>